<dbReference type="Proteomes" id="UP000036947">
    <property type="component" value="Unassembled WGS sequence"/>
</dbReference>
<organism evidence="1 2">
    <name type="scientific">Tolypocladium ophioglossoides (strain CBS 100239)</name>
    <name type="common">Snaketongue truffleclub</name>
    <name type="synonym">Elaphocordyceps ophioglossoides</name>
    <dbReference type="NCBI Taxonomy" id="1163406"/>
    <lineage>
        <taxon>Eukaryota</taxon>
        <taxon>Fungi</taxon>
        <taxon>Dikarya</taxon>
        <taxon>Ascomycota</taxon>
        <taxon>Pezizomycotina</taxon>
        <taxon>Sordariomycetes</taxon>
        <taxon>Hypocreomycetidae</taxon>
        <taxon>Hypocreales</taxon>
        <taxon>Ophiocordycipitaceae</taxon>
        <taxon>Tolypocladium</taxon>
    </lineage>
</organism>
<accession>A0A0L0NI98</accession>
<dbReference type="EMBL" id="LFRF01000003">
    <property type="protein sequence ID" value="KND93774.1"/>
    <property type="molecule type" value="Genomic_DNA"/>
</dbReference>
<protein>
    <submittedName>
        <fullName evidence="1">Uncharacterized protein</fullName>
    </submittedName>
</protein>
<evidence type="ECO:0000313" key="2">
    <source>
        <dbReference type="Proteomes" id="UP000036947"/>
    </source>
</evidence>
<gene>
    <name evidence="1" type="ORF">TOPH_01932</name>
</gene>
<sequence length="30" mass="3660">MTSGDQRYIEIKRNDKIERLIIDTVIRRAR</sequence>
<proteinExistence type="predicted"/>
<keyword evidence="2" id="KW-1185">Reference proteome</keyword>
<reference evidence="1 2" key="1">
    <citation type="journal article" date="2015" name="BMC Genomics">
        <title>The genome of the truffle-parasite Tolypocladium ophioglossoides and the evolution of antifungal peptaibiotics.</title>
        <authorList>
            <person name="Quandt C.A."/>
            <person name="Bushley K.E."/>
            <person name="Spatafora J.W."/>
        </authorList>
    </citation>
    <scope>NUCLEOTIDE SEQUENCE [LARGE SCALE GENOMIC DNA]</scope>
    <source>
        <strain evidence="1 2">CBS 100239</strain>
    </source>
</reference>
<comment type="caution">
    <text evidence="1">The sequence shown here is derived from an EMBL/GenBank/DDBJ whole genome shotgun (WGS) entry which is preliminary data.</text>
</comment>
<feature type="non-terminal residue" evidence="1">
    <location>
        <position position="30"/>
    </location>
</feature>
<name>A0A0L0NI98_TOLOC</name>
<dbReference type="AlphaFoldDB" id="A0A0L0NI98"/>
<evidence type="ECO:0000313" key="1">
    <source>
        <dbReference type="EMBL" id="KND93774.1"/>
    </source>
</evidence>